<dbReference type="Proteomes" id="UP001143509">
    <property type="component" value="Unassembled WGS sequence"/>
</dbReference>
<evidence type="ECO:0000313" key="1">
    <source>
        <dbReference type="EMBL" id="GLK48402.1"/>
    </source>
</evidence>
<name>A0ABQ5T8B7_9CAUL</name>
<comment type="caution">
    <text evidence="1">The sequence shown here is derived from an EMBL/GenBank/DDBJ whole genome shotgun (WGS) entry which is preliminary data.</text>
</comment>
<proteinExistence type="predicted"/>
<keyword evidence="2" id="KW-1185">Reference proteome</keyword>
<reference evidence="1" key="2">
    <citation type="submission" date="2023-01" db="EMBL/GenBank/DDBJ databases">
        <authorList>
            <person name="Sun Q."/>
            <person name="Evtushenko L."/>
        </authorList>
    </citation>
    <scope>NUCLEOTIDE SEQUENCE</scope>
    <source>
        <strain evidence="1">VKM B-1499</strain>
    </source>
</reference>
<accession>A0ABQ5T8B7</accession>
<reference evidence="1" key="1">
    <citation type="journal article" date="2014" name="Int. J. Syst. Evol. Microbiol.">
        <title>Complete genome of a new Firmicutes species belonging to the dominant human colonic microbiota ('Ruminococcus bicirculans') reveals two chromosomes and a selective capacity to utilize plant glucans.</title>
        <authorList>
            <consortium name="NISC Comparative Sequencing Program"/>
            <person name="Wegmann U."/>
            <person name="Louis P."/>
            <person name="Goesmann A."/>
            <person name="Henrissat B."/>
            <person name="Duncan S.H."/>
            <person name="Flint H.J."/>
        </authorList>
    </citation>
    <scope>NUCLEOTIDE SEQUENCE</scope>
    <source>
        <strain evidence="1">VKM B-1499</strain>
    </source>
</reference>
<gene>
    <name evidence="1" type="ORF">GCM10017620_13750</name>
</gene>
<organism evidence="1 2">
    <name type="scientific">Brevundimonas intermedia</name>
    <dbReference type="NCBI Taxonomy" id="74315"/>
    <lineage>
        <taxon>Bacteria</taxon>
        <taxon>Pseudomonadati</taxon>
        <taxon>Pseudomonadota</taxon>
        <taxon>Alphaproteobacteria</taxon>
        <taxon>Caulobacterales</taxon>
        <taxon>Caulobacteraceae</taxon>
        <taxon>Brevundimonas</taxon>
    </lineage>
</organism>
<sequence>MVQDHSEASARPIITVLTTQSAVRNSATGFIIEASTGVVIQALRAESGAGWKQATPLFDRAGVTIVWRGRLLAVQRTPVT</sequence>
<dbReference type="EMBL" id="BSFD01000002">
    <property type="protein sequence ID" value="GLK48402.1"/>
    <property type="molecule type" value="Genomic_DNA"/>
</dbReference>
<protein>
    <submittedName>
        <fullName evidence="1">Uncharacterized protein</fullName>
    </submittedName>
</protein>
<evidence type="ECO:0000313" key="2">
    <source>
        <dbReference type="Proteomes" id="UP001143509"/>
    </source>
</evidence>